<evidence type="ECO:0000256" key="2">
    <source>
        <dbReference type="SAM" id="MobiDB-lite"/>
    </source>
</evidence>
<keyword evidence="1" id="KW-0175">Coiled coil</keyword>
<sequence>MDTRQFQQLQQVNQAANHCEFLQKLAELRNVIYEPYSLAPSASSSSFTSSTRDCHDDYHVGSKRRRTRDGSSSSHHGPGAISLDRLRELAGAPEAISAAGGSKHQASRLQPGELENIMQNVEFGRQLFAELIGSFSTLQGMKDEAEDDKERAEEQLSEANERIRELRSQVISSPLPSSWMSGNVGAATSDTRLVRRLRQVPRPPGRPSRGRTSSASVSFGSADITNASASTGTTLVFGSDATFNSRILELENALQMRDDTIEELKAGLETQAKEHRQEIKGHQASIMSLRQTCDRVRKDADEGWGRCGKEIKLGEKKDKEIQKLQRDNQSLQAENERLTRDVESWETGANELEEKKAEANRRVLVLKRLLERQNEKVAALHKETKALNRDNHELRGTMSCLEVEDHLSNKLKTQLQEEKAKLSATDSELRTAKSQTYELGSEVARLKAELAAKESELAEAQQTDRLALGTRSSRSLGATDGWASHGKSVGSQLAAAARKRAEAEMRDRLLRPDAGDVSQDMMDRSDEEVATTVAKKRGPCRKDKTSSSPLIDLFKDAEHPSVLEHGIDEDVRDAPVLPSTFSWCGTVDILRGVPGQDKPAHHRRARYHKCFVTGICALLIGILLGIFVFQSPTSARSLRSMTTRTILTTIGTHTGIRTPPTPSQPIYMPRGTITSAPSKRKPTPSSPPSKAAAIAPPTSPSLATTFLATTRAWSTSSQSIVPRVRTTAPPPKPTPFSPPSKAAATAVPTSPSSAFSPTSSCSTSKGFTGVHLNFVALLALGLIVAALL</sequence>
<comment type="caution">
    <text evidence="4">The sequence shown here is derived from an EMBL/GenBank/DDBJ whole genome shotgun (WGS) entry which is preliminary data.</text>
</comment>
<proteinExistence type="predicted"/>
<feature type="region of interest" description="Disordered" evidence="2">
    <location>
        <begin position="458"/>
        <end position="490"/>
    </location>
</feature>
<feature type="region of interest" description="Disordered" evidence="2">
    <location>
        <begin position="40"/>
        <end position="81"/>
    </location>
</feature>
<gene>
    <name evidence="4" type="ORF">JKILLFL_G1155</name>
</gene>
<feature type="region of interest" description="Disordered" evidence="2">
    <location>
        <begin position="717"/>
        <end position="755"/>
    </location>
</feature>
<organism evidence="4 5">
    <name type="scientific">Tilletia laevis</name>
    <dbReference type="NCBI Taxonomy" id="157183"/>
    <lineage>
        <taxon>Eukaryota</taxon>
        <taxon>Fungi</taxon>
        <taxon>Dikarya</taxon>
        <taxon>Basidiomycota</taxon>
        <taxon>Ustilaginomycotina</taxon>
        <taxon>Exobasidiomycetes</taxon>
        <taxon>Tilletiales</taxon>
        <taxon>Tilletiaceae</taxon>
        <taxon>Tilletia</taxon>
    </lineage>
</organism>
<keyword evidence="3" id="KW-0812">Transmembrane</keyword>
<feature type="coiled-coil region" evidence="1">
    <location>
        <begin position="135"/>
        <end position="169"/>
    </location>
</feature>
<keyword evidence="3" id="KW-0472">Membrane</keyword>
<feature type="compositionally biased region" description="Pro residues" evidence="2">
    <location>
        <begin position="728"/>
        <end position="738"/>
    </location>
</feature>
<feature type="transmembrane region" description="Helical" evidence="3">
    <location>
        <begin position="611"/>
        <end position="629"/>
    </location>
</feature>
<feature type="region of interest" description="Disordered" evidence="2">
    <location>
        <begin position="652"/>
        <end position="700"/>
    </location>
</feature>
<evidence type="ECO:0000313" key="4">
    <source>
        <dbReference type="EMBL" id="CAD6939630.1"/>
    </source>
</evidence>
<feature type="region of interest" description="Disordered" evidence="2">
    <location>
        <begin position="190"/>
        <end position="217"/>
    </location>
</feature>
<keyword evidence="3" id="KW-1133">Transmembrane helix</keyword>
<accession>A0A9N8M1E0</accession>
<evidence type="ECO:0000256" key="3">
    <source>
        <dbReference type="SAM" id="Phobius"/>
    </source>
</evidence>
<evidence type="ECO:0000313" key="5">
    <source>
        <dbReference type="Proteomes" id="UP000836404"/>
    </source>
</evidence>
<feature type="compositionally biased region" description="Low complexity" evidence="2">
    <location>
        <begin position="739"/>
        <end position="755"/>
    </location>
</feature>
<keyword evidence="5" id="KW-1185">Reference proteome</keyword>
<feature type="transmembrane region" description="Helical" evidence="3">
    <location>
        <begin position="770"/>
        <end position="787"/>
    </location>
</feature>
<dbReference type="AlphaFoldDB" id="A0A9N8M1E0"/>
<evidence type="ECO:0000256" key="1">
    <source>
        <dbReference type="SAM" id="Coils"/>
    </source>
</evidence>
<feature type="compositionally biased region" description="Low complexity" evidence="2">
    <location>
        <begin position="688"/>
        <end position="700"/>
    </location>
</feature>
<reference evidence="4 5" key="1">
    <citation type="submission" date="2020-10" db="EMBL/GenBank/DDBJ databases">
        <authorList>
            <person name="Sedaghatjoo S."/>
        </authorList>
    </citation>
    <scope>NUCLEOTIDE SEQUENCE [LARGE SCALE GENOMIC DNA]</scope>
    <source>
        <strain evidence="4 5">LLFL</strain>
    </source>
</reference>
<feature type="compositionally biased region" description="Low complexity" evidence="2">
    <location>
        <begin position="40"/>
        <end position="51"/>
    </location>
</feature>
<dbReference type="Proteomes" id="UP000836404">
    <property type="component" value="Unassembled WGS sequence"/>
</dbReference>
<dbReference type="EMBL" id="CAJHJF010003997">
    <property type="protein sequence ID" value="CAD6939630.1"/>
    <property type="molecule type" value="Genomic_DNA"/>
</dbReference>
<protein>
    <submittedName>
        <fullName evidence="4">Uncharacterized protein</fullName>
    </submittedName>
</protein>
<name>A0A9N8M1E0_9BASI</name>